<reference evidence="2 3" key="1">
    <citation type="submission" date="2017-09" db="EMBL/GenBank/DDBJ databases">
        <title>Depth-based differentiation of microbial function through sediment-hosted aquifers and enrichment of novel symbionts in the deep terrestrial subsurface.</title>
        <authorList>
            <person name="Probst A.J."/>
            <person name="Ladd B."/>
            <person name="Jarett J.K."/>
            <person name="Geller-Mcgrath D.E."/>
            <person name="Sieber C.M."/>
            <person name="Emerson J.B."/>
            <person name="Anantharaman K."/>
            <person name="Thomas B.C."/>
            <person name="Malmstrom R."/>
            <person name="Stieglmeier M."/>
            <person name="Klingl A."/>
            <person name="Woyke T."/>
            <person name="Ryan C.M."/>
            <person name="Banfield J.F."/>
        </authorList>
    </citation>
    <scope>NUCLEOTIDE SEQUENCE [LARGE SCALE GENOMIC DNA]</scope>
    <source>
        <strain evidence="2">CG17_big_fil_post_rev_8_21_14_2_50_48_46</strain>
    </source>
</reference>
<name>A0A2M7G6G2_9BACT</name>
<dbReference type="AlphaFoldDB" id="A0A2M7G6G2"/>
<evidence type="ECO:0000313" key="3">
    <source>
        <dbReference type="Proteomes" id="UP000231019"/>
    </source>
</evidence>
<organism evidence="2 3">
    <name type="scientific">bacterium (Candidatus Blackallbacteria) CG17_big_fil_post_rev_8_21_14_2_50_48_46</name>
    <dbReference type="NCBI Taxonomy" id="2014261"/>
    <lineage>
        <taxon>Bacteria</taxon>
        <taxon>Candidatus Blackallbacteria</taxon>
    </lineage>
</organism>
<dbReference type="Proteomes" id="UP000231019">
    <property type="component" value="Unassembled WGS sequence"/>
</dbReference>
<dbReference type="EMBL" id="PFFQ01000023">
    <property type="protein sequence ID" value="PIW17601.1"/>
    <property type="molecule type" value="Genomic_DNA"/>
</dbReference>
<evidence type="ECO:0000256" key="1">
    <source>
        <dbReference type="SAM" id="SignalP"/>
    </source>
</evidence>
<evidence type="ECO:0008006" key="4">
    <source>
        <dbReference type="Google" id="ProtNLM"/>
    </source>
</evidence>
<keyword evidence="1" id="KW-0732">Signal</keyword>
<comment type="caution">
    <text evidence="2">The sequence shown here is derived from an EMBL/GenBank/DDBJ whole genome shotgun (WGS) entry which is preliminary data.</text>
</comment>
<sequence>MRFKNLAASLLFLFSTTQAVLAQEVAQAPPTDQFFDMDIESLLNIDVSKLDKKFVIYGYVNANLEEVFNIPRIGANGQTESESDPYEFSIPNFHIYGKANLFDNIDILINLAKSGNGLEIRNAWGNFKLYQDLFQVRFGKMYQKFGLYNEKLDQIPVILGIEPPELFDQDHLLLPRTTSLMLHGENTINNWGYAYALATDNGEGGASLNTLPLSWDLRGKVNLDFAPLSNPSIILGTSGFVSSITGGKGTSTVGLGNGSPRGGILPWMSGDNYMVFGGFLESQIFENLNIQAAYWHAVHNGERNPESVLNIVRNGGLLPSQRQRFLGSNSSKSNDALSASDVITQANYQVQTFYLRAGYSIPTDFGTFTPYAFLDWMSHPEVIGSKTYGGDNEAGMSDDGVFFKPSLGVVYRPTQNVALKVDSSMHIQKFNGATTMYPEVRFDASFAFSTQ</sequence>
<gene>
    <name evidence="2" type="ORF">COW36_08890</name>
</gene>
<feature type="signal peptide" evidence="1">
    <location>
        <begin position="1"/>
        <end position="22"/>
    </location>
</feature>
<proteinExistence type="predicted"/>
<evidence type="ECO:0000313" key="2">
    <source>
        <dbReference type="EMBL" id="PIW17601.1"/>
    </source>
</evidence>
<dbReference type="SUPFAM" id="SSF56935">
    <property type="entry name" value="Porins"/>
    <property type="match status" value="1"/>
</dbReference>
<protein>
    <recommendedName>
        <fullName evidence="4">Porin</fullName>
    </recommendedName>
</protein>
<accession>A0A2M7G6G2</accession>
<feature type="chain" id="PRO_5014941452" description="Porin" evidence="1">
    <location>
        <begin position="23"/>
        <end position="451"/>
    </location>
</feature>